<keyword evidence="1" id="KW-1133">Transmembrane helix</keyword>
<gene>
    <name evidence="2" type="ORF">FS935_04560</name>
</gene>
<keyword evidence="3" id="KW-1185">Reference proteome</keyword>
<keyword evidence="1" id="KW-0472">Membrane</keyword>
<dbReference type="Proteomes" id="UP000321363">
    <property type="component" value="Unassembled WGS sequence"/>
</dbReference>
<protein>
    <submittedName>
        <fullName evidence="2">SdpI family protein</fullName>
    </submittedName>
</protein>
<name>A0A5C6W3J6_9BACI</name>
<feature type="transmembrane region" description="Helical" evidence="1">
    <location>
        <begin position="83"/>
        <end position="106"/>
    </location>
</feature>
<proteinExistence type="predicted"/>
<dbReference type="EMBL" id="VOQF01000002">
    <property type="protein sequence ID" value="TXC92333.1"/>
    <property type="molecule type" value="Genomic_DNA"/>
</dbReference>
<dbReference type="InterPro" id="IPR025962">
    <property type="entry name" value="SdpI/YhfL"/>
</dbReference>
<evidence type="ECO:0000313" key="2">
    <source>
        <dbReference type="EMBL" id="TXC92333.1"/>
    </source>
</evidence>
<feature type="transmembrane region" description="Helical" evidence="1">
    <location>
        <begin position="6"/>
        <end position="25"/>
    </location>
</feature>
<sequence length="109" mass="12648">MDNIIVGILNIFCGLLFVGLSIPLYKERIMMNHLYGVRFSNSFVSDENWYKINKYGAKRMMLWSIPLFVIGITIIFLPPLNEILLILLTFFPCIILIPAIESYLYAKKL</sequence>
<dbReference type="OrthoDB" id="9808690at2"/>
<organism evidence="2 3">
    <name type="scientific">Metabacillus litoralis</name>
    <dbReference type="NCBI Taxonomy" id="152268"/>
    <lineage>
        <taxon>Bacteria</taxon>
        <taxon>Bacillati</taxon>
        <taxon>Bacillota</taxon>
        <taxon>Bacilli</taxon>
        <taxon>Bacillales</taxon>
        <taxon>Bacillaceae</taxon>
        <taxon>Metabacillus</taxon>
    </lineage>
</organism>
<dbReference type="RefSeq" id="WP_146946376.1">
    <property type="nucleotide sequence ID" value="NZ_VOQF01000002.1"/>
</dbReference>
<dbReference type="Pfam" id="PF13630">
    <property type="entry name" value="SdpI"/>
    <property type="match status" value="1"/>
</dbReference>
<comment type="caution">
    <text evidence="2">The sequence shown here is derived from an EMBL/GenBank/DDBJ whole genome shotgun (WGS) entry which is preliminary data.</text>
</comment>
<keyword evidence="1" id="KW-0812">Transmembrane</keyword>
<evidence type="ECO:0000313" key="3">
    <source>
        <dbReference type="Proteomes" id="UP000321363"/>
    </source>
</evidence>
<accession>A0A5C6W3J6</accession>
<feature type="transmembrane region" description="Helical" evidence="1">
    <location>
        <begin position="60"/>
        <end position="77"/>
    </location>
</feature>
<evidence type="ECO:0000256" key="1">
    <source>
        <dbReference type="SAM" id="Phobius"/>
    </source>
</evidence>
<reference evidence="2 3" key="1">
    <citation type="journal article" date="2005" name="Int. J. Syst. Evol. Microbiol.">
        <title>Bacillus litoralis sp. nov., isolated from a tidal flat of the Yellow Sea in Korea.</title>
        <authorList>
            <person name="Yoon J.H."/>
            <person name="Oh T.K."/>
        </authorList>
    </citation>
    <scope>NUCLEOTIDE SEQUENCE [LARGE SCALE GENOMIC DNA]</scope>
    <source>
        <strain evidence="2 3">SW-211</strain>
    </source>
</reference>
<dbReference type="AlphaFoldDB" id="A0A5C6W3J6"/>